<dbReference type="Proteomes" id="UP000217676">
    <property type="component" value="Chromosome"/>
</dbReference>
<keyword evidence="4" id="KW-1185">Reference proteome</keyword>
<accession>A0A160P214</accession>
<organism evidence="3 4">
    <name type="scientific">Streptomyces laurentii</name>
    <dbReference type="NCBI Taxonomy" id="39478"/>
    <lineage>
        <taxon>Bacteria</taxon>
        <taxon>Bacillati</taxon>
        <taxon>Actinomycetota</taxon>
        <taxon>Actinomycetes</taxon>
        <taxon>Kitasatosporales</taxon>
        <taxon>Streptomycetaceae</taxon>
        <taxon>Streptomyces</taxon>
    </lineage>
</organism>
<name>A0A160P214_STRLU</name>
<dbReference type="PANTHER" id="PTHR36180:SF2">
    <property type="entry name" value="BRO FAMILY PROTEIN"/>
    <property type="match status" value="1"/>
</dbReference>
<reference evidence="3 4" key="1">
    <citation type="journal article" date="2016" name="Genome Announc.">
        <title>Complete Genome Sequence of Thiostrepton-Producing Streptomyces laurentii ATCC 31255.</title>
        <authorList>
            <person name="Doi K."/>
            <person name="Fujino Y."/>
            <person name="Nagayoshi Y."/>
            <person name="Ohshima T."/>
            <person name="Ogata S."/>
        </authorList>
    </citation>
    <scope>NUCLEOTIDE SEQUENCE [LARGE SCALE GENOMIC DNA]</scope>
    <source>
        <strain evidence="3 4">ATCC 31255</strain>
    </source>
</reference>
<dbReference type="KEGG" id="slau:SLA_3833"/>
<dbReference type="InterPro" id="IPR003497">
    <property type="entry name" value="BRO_N_domain"/>
</dbReference>
<evidence type="ECO:0000313" key="3">
    <source>
        <dbReference type="EMBL" id="BAU84735.1"/>
    </source>
</evidence>
<protein>
    <recommendedName>
        <fullName evidence="2">Bro-N domain-containing protein</fullName>
    </recommendedName>
</protein>
<sequence>MKATDAIDVDDFVYAATGTRLRRLTLPDGTHWFPAVDAARQLGYASARQALRAHVAPAMHTTVGELPWKRDAQESADSDRKTQDIPKGLKESTRVVCLEGLVQLVTASGRVEAGPFKSWVAEVVMGIQRDGSYGLELSPLRAAGFVLPQHLLDVLVRLEEGNIELDAEQSALLREAGRDLHRIADRISESLDRFAFPQIPAQRTLGTPPAGPAAPPSADGADEGTDPGTALTPQELLDSWSARNVVVSDDIHAVASYLAPALVRGGVRYRLEEVACRTGLTSDRVRDCVRILVERGCMRHAGGTGADGGLLYVLP</sequence>
<evidence type="ECO:0000313" key="4">
    <source>
        <dbReference type="Proteomes" id="UP000217676"/>
    </source>
</evidence>
<feature type="compositionally biased region" description="Basic and acidic residues" evidence="1">
    <location>
        <begin position="67"/>
        <end position="85"/>
    </location>
</feature>
<evidence type="ECO:0000256" key="1">
    <source>
        <dbReference type="SAM" id="MobiDB-lite"/>
    </source>
</evidence>
<feature type="region of interest" description="Disordered" evidence="1">
    <location>
        <begin position="202"/>
        <end position="230"/>
    </location>
</feature>
<dbReference type="Pfam" id="PF02498">
    <property type="entry name" value="Bro-N"/>
    <property type="match status" value="1"/>
</dbReference>
<gene>
    <name evidence="3" type="ORF">SLA_3833</name>
</gene>
<dbReference type="AlphaFoldDB" id="A0A160P214"/>
<dbReference type="SMART" id="SM01040">
    <property type="entry name" value="Bro-N"/>
    <property type="match status" value="1"/>
</dbReference>
<evidence type="ECO:0000259" key="2">
    <source>
        <dbReference type="PROSITE" id="PS51750"/>
    </source>
</evidence>
<proteinExistence type="predicted"/>
<feature type="region of interest" description="Disordered" evidence="1">
    <location>
        <begin position="66"/>
        <end position="85"/>
    </location>
</feature>
<dbReference type="PROSITE" id="PS51750">
    <property type="entry name" value="BRO_N"/>
    <property type="match status" value="1"/>
</dbReference>
<dbReference type="PANTHER" id="PTHR36180">
    <property type="entry name" value="DNA-BINDING PROTEIN-RELATED-RELATED"/>
    <property type="match status" value="1"/>
</dbReference>
<feature type="domain" description="Bro-N" evidence="2">
    <location>
        <begin position="18"/>
        <end position="131"/>
    </location>
</feature>
<dbReference type="EMBL" id="AP017424">
    <property type="protein sequence ID" value="BAU84735.1"/>
    <property type="molecule type" value="Genomic_DNA"/>
</dbReference>